<keyword evidence="3" id="KW-1185">Reference proteome</keyword>
<dbReference type="AlphaFoldDB" id="A0A9W5YHZ8"/>
<gene>
    <name evidence="2" type="ORF">SH1V18_40830</name>
</gene>
<dbReference type="EMBL" id="BRLB01000019">
    <property type="protein sequence ID" value="GKX31603.1"/>
    <property type="molecule type" value="Genomic_DNA"/>
</dbReference>
<protein>
    <recommendedName>
        <fullName evidence="4">DivIVA domain-containing protein</fullName>
    </recommendedName>
</protein>
<feature type="coiled-coil region" evidence="1">
    <location>
        <begin position="64"/>
        <end position="98"/>
    </location>
</feature>
<proteinExistence type="predicted"/>
<evidence type="ECO:0000313" key="3">
    <source>
        <dbReference type="Proteomes" id="UP001144256"/>
    </source>
</evidence>
<dbReference type="InterPro" id="IPR019933">
    <property type="entry name" value="DivIVA_domain"/>
</dbReference>
<accession>A0A9W5YHZ8</accession>
<name>A0A9W5YHZ8_9FIRM</name>
<reference evidence="2" key="1">
    <citation type="submission" date="2022-06" db="EMBL/GenBank/DDBJ databases">
        <title>Vallitalea longa sp. nov., an anaerobic bacterium isolated from marine sediment.</title>
        <authorList>
            <person name="Hirano S."/>
            <person name="Terahara T."/>
            <person name="Mori K."/>
            <person name="Hamada M."/>
            <person name="Matsumoto R."/>
            <person name="Kobayashi T."/>
        </authorList>
    </citation>
    <scope>NUCLEOTIDE SEQUENCE</scope>
    <source>
        <strain evidence="2">SH18-1</strain>
    </source>
</reference>
<dbReference type="NCBIfam" id="TIGR03544">
    <property type="entry name" value="DivI1A_domain"/>
    <property type="match status" value="1"/>
</dbReference>
<evidence type="ECO:0008006" key="4">
    <source>
        <dbReference type="Google" id="ProtNLM"/>
    </source>
</evidence>
<dbReference type="Proteomes" id="UP001144256">
    <property type="component" value="Unassembled WGS sequence"/>
</dbReference>
<organism evidence="2 3">
    <name type="scientific">Vallitalea longa</name>
    <dbReference type="NCBI Taxonomy" id="2936439"/>
    <lineage>
        <taxon>Bacteria</taxon>
        <taxon>Bacillati</taxon>
        <taxon>Bacillota</taxon>
        <taxon>Clostridia</taxon>
        <taxon>Lachnospirales</taxon>
        <taxon>Vallitaleaceae</taxon>
        <taxon>Vallitalea</taxon>
    </lineage>
</organism>
<keyword evidence="1" id="KW-0175">Coiled coil</keyword>
<dbReference type="RefSeq" id="WP_281818774.1">
    <property type="nucleotide sequence ID" value="NZ_BRLB01000019.1"/>
</dbReference>
<evidence type="ECO:0000313" key="2">
    <source>
        <dbReference type="EMBL" id="GKX31603.1"/>
    </source>
</evidence>
<sequence length="139" mass="16257">MSNTFSIIKKGYSPEEVDDYLVQLEETIDNYKLEEQYISQALVESHITAKKIIEEAEITAFEIEKDALIQLEHLKHELENTKKKLESFKNDYDIFLERFKDSFTTNELQSVVDTINQLDEIVSLPKKKKAKKKTKKKAV</sequence>
<comment type="caution">
    <text evidence="2">The sequence shown here is derived from an EMBL/GenBank/DDBJ whole genome shotgun (WGS) entry which is preliminary data.</text>
</comment>
<evidence type="ECO:0000256" key="1">
    <source>
        <dbReference type="SAM" id="Coils"/>
    </source>
</evidence>